<dbReference type="Pfam" id="PF02321">
    <property type="entry name" value="OEP"/>
    <property type="match status" value="2"/>
</dbReference>
<dbReference type="GO" id="GO:0009279">
    <property type="term" value="C:cell outer membrane"/>
    <property type="evidence" value="ECO:0007669"/>
    <property type="project" value="UniProtKB-SubCell"/>
</dbReference>
<keyword evidence="3" id="KW-0813">Transport</keyword>
<sequence>MKPKTAATGLLLTLFIILPVTALEMNLETVLNKALRSNKDLKMARADIRLADARVTEAWSSVFPTISTDINYTRNLSQQFIYINGSFGGGSGPSRFSFTFKNELLMTARLDQTIYSFGKVGTALKIAYNYEDYVKAVFVYQKEKILNSIREAFYRALVLKKILKLALESESSAKENFEQTRLKYESGVSSEYDVLQAEVRWRNAIPATLAARNNYEQAINNVKAMIDLPVSEELTLKGSLDTLPPLPPMLSTAVALERRADFKALLLEESMRQKNVDLEFANHLPNLSGTFSYSYSGRSDQFKLENDYDNYVVGVRLHIPIFSGGYTQAQVQKARVEVEKTRLQVEQTREKVAIELSNIHLKLREAYQRIQSAQKAVDAARRAFEIAKSRSESGQATQLELKDSRLFLDQARITELNARYDYLVAHLNWQLASGSYSMDAL</sequence>
<evidence type="ECO:0000256" key="6">
    <source>
        <dbReference type="ARBA" id="ARBA00023136"/>
    </source>
</evidence>
<dbReference type="Gene3D" id="1.20.1600.10">
    <property type="entry name" value="Outer membrane efflux proteins (OEP)"/>
    <property type="match status" value="1"/>
</dbReference>
<evidence type="ECO:0000256" key="5">
    <source>
        <dbReference type="ARBA" id="ARBA00022692"/>
    </source>
</evidence>
<feature type="coiled-coil region" evidence="8">
    <location>
        <begin position="331"/>
        <end position="390"/>
    </location>
</feature>
<protein>
    <submittedName>
        <fullName evidence="9">TolC family protein</fullName>
    </submittedName>
</protein>
<keyword evidence="6" id="KW-0472">Membrane</keyword>
<accession>A0A7V5VFC3</accession>
<dbReference type="GO" id="GO:0015288">
    <property type="term" value="F:porin activity"/>
    <property type="evidence" value="ECO:0007669"/>
    <property type="project" value="TreeGrafter"/>
</dbReference>
<reference evidence="9" key="1">
    <citation type="journal article" date="2020" name="mSystems">
        <title>Genome- and Community-Level Interaction Insights into Carbon Utilization and Element Cycling Functions of Hydrothermarchaeota in Hydrothermal Sediment.</title>
        <authorList>
            <person name="Zhou Z."/>
            <person name="Liu Y."/>
            <person name="Xu W."/>
            <person name="Pan J."/>
            <person name="Luo Z.H."/>
            <person name="Li M."/>
        </authorList>
    </citation>
    <scope>NUCLEOTIDE SEQUENCE [LARGE SCALE GENOMIC DNA]</scope>
    <source>
        <strain evidence="9">HyVt-460</strain>
    </source>
</reference>
<evidence type="ECO:0000256" key="2">
    <source>
        <dbReference type="ARBA" id="ARBA00007613"/>
    </source>
</evidence>
<dbReference type="AlphaFoldDB" id="A0A7V5VFC3"/>
<keyword evidence="7" id="KW-0998">Cell outer membrane</keyword>
<keyword evidence="5" id="KW-0812">Transmembrane</keyword>
<comment type="subcellular location">
    <subcellularLocation>
        <location evidence="1">Cell outer membrane</location>
    </subcellularLocation>
</comment>
<evidence type="ECO:0000256" key="3">
    <source>
        <dbReference type="ARBA" id="ARBA00022448"/>
    </source>
</evidence>
<evidence type="ECO:0000256" key="7">
    <source>
        <dbReference type="ARBA" id="ARBA00023237"/>
    </source>
</evidence>
<keyword evidence="4" id="KW-1134">Transmembrane beta strand</keyword>
<evidence type="ECO:0000256" key="8">
    <source>
        <dbReference type="SAM" id="Coils"/>
    </source>
</evidence>
<comment type="similarity">
    <text evidence="2">Belongs to the outer membrane factor (OMF) (TC 1.B.17) family.</text>
</comment>
<organism evidence="9">
    <name type="scientific">Caldithrix abyssi</name>
    <dbReference type="NCBI Taxonomy" id="187145"/>
    <lineage>
        <taxon>Bacteria</taxon>
        <taxon>Pseudomonadati</taxon>
        <taxon>Calditrichota</taxon>
        <taxon>Calditrichia</taxon>
        <taxon>Calditrichales</taxon>
        <taxon>Calditrichaceae</taxon>
        <taxon>Caldithrix</taxon>
    </lineage>
</organism>
<dbReference type="PANTHER" id="PTHR30026:SF20">
    <property type="entry name" value="OUTER MEMBRANE PROTEIN TOLC"/>
    <property type="match status" value="1"/>
</dbReference>
<comment type="caution">
    <text evidence="9">The sequence shown here is derived from an EMBL/GenBank/DDBJ whole genome shotgun (WGS) entry which is preliminary data.</text>
</comment>
<evidence type="ECO:0000256" key="4">
    <source>
        <dbReference type="ARBA" id="ARBA00022452"/>
    </source>
</evidence>
<dbReference type="InterPro" id="IPR051906">
    <property type="entry name" value="TolC-like"/>
</dbReference>
<evidence type="ECO:0000313" key="9">
    <source>
        <dbReference type="EMBL" id="HHM02319.1"/>
    </source>
</evidence>
<evidence type="ECO:0000256" key="1">
    <source>
        <dbReference type="ARBA" id="ARBA00004442"/>
    </source>
</evidence>
<dbReference type="SUPFAM" id="SSF56954">
    <property type="entry name" value="Outer membrane efflux proteins (OEP)"/>
    <property type="match status" value="1"/>
</dbReference>
<dbReference type="GO" id="GO:0015562">
    <property type="term" value="F:efflux transmembrane transporter activity"/>
    <property type="evidence" value="ECO:0007669"/>
    <property type="project" value="InterPro"/>
</dbReference>
<dbReference type="GO" id="GO:1990281">
    <property type="term" value="C:efflux pump complex"/>
    <property type="evidence" value="ECO:0007669"/>
    <property type="project" value="TreeGrafter"/>
</dbReference>
<dbReference type="PANTHER" id="PTHR30026">
    <property type="entry name" value="OUTER MEMBRANE PROTEIN TOLC"/>
    <property type="match status" value="1"/>
</dbReference>
<keyword evidence="8" id="KW-0175">Coiled coil</keyword>
<dbReference type="Proteomes" id="UP000885771">
    <property type="component" value="Unassembled WGS sequence"/>
</dbReference>
<name>A0A7V5VFC3_CALAY</name>
<dbReference type="InterPro" id="IPR003423">
    <property type="entry name" value="OMP_efflux"/>
</dbReference>
<dbReference type="EMBL" id="DRLI01000183">
    <property type="protein sequence ID" value="HHM02319.1"/>
    <property type="molecule type" value="Genomic_DNA"/>
</dbReference>
<gene>
    <name evidence="9" type="ORF">ENJ15_04845</name>
</gene>
<proteinExistence type="inferred from homology"/>